<sequence length="111" mass="11632">MSTSVYYNLKVVDSLIEKELKSQSFSFDNKAVLKRIIKSSDGDVSVPLTGLGNTVGVLITSTKAISVKIDGNTVPVSKLLYMESGTLTSLAIACSDATGSAVEAVVWGVTT</sequence>
<dbReference type="AlphaFoldDB" id="A0A0F9BZ79"/>
<organism evidence="1">
    <name type="scientific">marine sediment metagenome</name>
    <dbReference type="NCBI Taxonomy" id="412755"/>
    <lineage>
        <taxon>unclassified sequences</taxon>
        <taxon>metagenomes</taxon>
        <taxon>ecological metagenomes</taxon>
    </lineage>
</organism>
<protein>
    <submittedName>
        <fullName evidence="1">Uncharacterized protein</fullName>
    </submittedName>
</protein>
<evidence type="ECO:0000313" key="1">
    <source>
        <dbReference type="EMBL" id="KKL19257.1"/>
    </source>
</evidence>
<dbReference type="EMBL" id="LAZR01038554">
    <property type="protein sequence ID" value="KKL19257.1"/>
    <property type="molecule type" value="Genomic_DNA"/>
</dbReference>
<reference evidence="1" key="1">
    <citation type="journal article" date="2015" name="Nature">
        <title>Complex archaea that bridge the gap between prokaryotes and eukaryotes.</title>
        <authorList>
            <person name="Spang A."/>
            <person name="Saw J.H."/>
            <person name="Jorgensen S.L."/>
            <person name="Zaremba-Niedzwiedzka K."/>
            <person name="Martijn J."/>
            <person name="Lind A.E."/>
            <person name="van Eijk R."/>
            <person name="Schleper C."/>
            <person name="Guy L."/>
            <person name="Ettema T.J."/>
        </authorList>
    </citation>
    <scope>NUCLEOTIDE SEQUENCE</scope>
</reference>
<name>A0A0F9BZ79_9ZZZZ</name>
<comment type="caution">
    <text evidence="1">The sequence shown here is derived from an EMBL/GenBank/DDBJ whole genome shotgun (WGS) entry which is preliminary data.</text>
</comment>
<proteinExistence type="predicted"/>
<accession>A0A0F9BZ79</accession>
<gene>
    <name evidence="1" type="ORF">LCGC14_2467310</name>
</gene>